<reference evidence="3" key="1">
    <citation type="submission" date="2016-11" db="EMBL/GenBank/DDBJ databases">
        <authorList>
            <person name="Varghese N."/>
            <person name="Submissions S."/>
        </authorList>
    </citation>
    <scope>NUCLEOTIDE SEQUENCE [LARGE SCALE GENOMIC DNA]</scope>
    <source>
        <strain evidence="3">GAS401</strain>
    </source>
</reference>
<keyword evidence="1" id="KW-0472">Membrane</keyword>
<dbReference type="EMBL" id="LT670849">
    <property type="protein sequence ID" value="SHN72020.1"/>
    <property type="molecule type" value="Genomic_DNA"/>
</dbReference>
<gene>
    <name evidence="2" type="ORF">SAMN05444170_2173</name>
</gene>
<dbReference type="RefSeq" id="WP_072817876.1">
    <property type="nucleotide sequence ID" value="NZ_LT670849.1"/>
</dbReference>
<sequence length="63" mass="6552">MAQLLSTPQALQRTSGSARLARVVVLGGVALGVLLVLAAAVLWLHYGSTVFFEMIASGFAACF</sequence>
<proteinExistence type="predicted"/>
<evidence type="ECO:0000256" key="1">
    <source>
        <dbReference type="SAM" id="Phobius"/>
    </source>
</evidence>
<protein>
    <submittedName>
        <fullName evidence="2">Uncharacterized protein</fullName>
    </submittedName>
</protein>
<feature type="transmembrane region" description="Helical" evidence="1">
    <location>
        <begin position="20"/>
        <end position="44"/>
    </location>
</feature>
<evidence type="ECO:0000313" key="2">
    <source>
        <dbReference type="EMBL" id="SHN72020.1"/>
    </source>
</evidence>
<dbReference type="Proteomes" id="UP000184096">
    <property type="component" value="Chromosome I"/>
</dbReference>
<name>A0A1M7TMV5_9BRAD</name>
<keyword evidence="1" id="KW-1133">Transmembrane helix</keyword>
<evidence type="ECO:0000313" key="3">
    <source>
        <dbReference type="Proteomes" id="UP000184096"/>
    </source>
</evidence>
<accession>A0A1M7TMV5</accession>
<keyword evidence="1" id="KW-0812">Transmembrane</keyword>
<dbReference type="AlphaFoldDB" id="A0A1M7TMV5"/>
<organism evidence="2 3">
    <name type="scientific">Bradyrhizobium erythrophlei</name>
    <dbReference type="NCBI Taxonomy" id="1437360"/>
    <lineage>
        <taxon>Bacteria</taxon>
        <taxon>Pseudomonadati</taxon>
        <taxon>Pseudomonadota</taxon>
        <taxon>Alphaproteobacteria</taxon>
        <taxon>Hyphomicrobiales</taxon>
        <taxon>Nitrobacteraceae</taxon>
        <taxon>Bradyrhizobium</taxon>
    </lineage>
</organism>
<keyword evidence="3" id="KW-1185">Reference proteome</keyword>